<evidence type="ECO:0008006" key="12">
    <source>
        <dbReference type="Google" id="ProtNLM"/>
    </source>
</evidence>
<dbReference type="Proteomes" id="UP000177481">
    <property type="component" value="Unassembled WGS sequence"/>
</dbReference>
<dbReference type="GO" id="GO:0005886">
    <property type="term" value="C:plasma membrane"/>
    <property type="evidence" value="ECO:0007669"/>
    <property type="project" value="UniProtKB-SubCell"/>
</dbReference>
<name>A0A1F5ECF8_9BACT</name>
<feature type="transmembrane region" description="Helical" evidence="7">
    <location>
        <begin position="275"/>
        <end position="301"/>
    </location>
</feature>
<dbReference type="STRING" id="1797471.A3A71_03360"/>
<evidence type="ECO:0000256" key="7">
    <source>
        <dbReference type="SAM" id="Phobius"/>
    </source>
</evidence>
<feature type="transmembrane region" description="Helical" evidence="7">
    <location>
        <begin position="322"/>
        <end position="345"/>
    </location>
</feature>
<evidence type="ECO:0000256" key="5">
    <source>
        <dbReference type="ARBA" id="ARBA00023136"/>
    </source>
</evidence>
<dbReference type="InterPro" id="IPR050250">
    <property type="entry name" value="Macrolide_Exporter_MacB"/>
</dbReference>
<accession>A0A1F5ECF8</accession>
<organism evidence="10 11">
    <name type="scientific">Candidatus Berkelbacteria bacterium RIFCSPLOWO2_01_FULL_50_28</name>
    <dbReference type="NCBI Taxonomy" id="1797471"/>
    <lineage>
        <taxon>Bacteria</taxon>
        <taxon>Candidatus Berkelbacteria</taxon>
    </lineage>
</organism>
<evidence type="ECO:0000256" key="3">
    <source>
        <dbReference type="ARBA" id="ARBA00022692"/>
    </source>
</evidence>
<gene>
    <name evidence="10" type="ORF">A3A71_03360</name>
</gene>
<keyword evidence="2" id="KW-1003">Cell membrane</keyword>
<dbReference type="Pfam" id="PF02687">
    <property type="entry name" value="FtsX"/>
    <property type="match status" value="1"/>
</dbReference>
<feature type="domain" description="MacB-like periplasmic core" evidence="9">
    <location>
        <begin position="21"/>
        <end position="243"/>
    </location>
</feature>
<proteinExistence type="inferred from homology"/>
<protein>
    <recommendedName>
        <fullName evidence="12">Multidrug ABC transporter substrate-binding protein</fullName>
    </recommendedName>
</protein>
<dbReference type="Pfam" id="PF12704">
    <property type="entry name" value="MacB_PCD"/>
    <property type="match status" value="1"/>
</dbReference>
<comment type="caution">
    <text evidence="10">The sequence shown here is derived from an EMBL/GenBank/DDBJ whole genome shotgun (WGS) entry which is preliminary data.</text>
</comment>
<dbReference type="EMBL" id="MEZX01000001">
    <property type="protein sequence ID" value="OGD65098.1"/>
    <property type="molecule type" value="Genomic_DNA"/>
</dbReference>
<sequence length="399" mass="42520">MGILLNLKTALKSLWNNRLRSFLTLLGIVIGVYAVVTLLAAAQGVQNQIGGFVEDFGPRTIIIMPGESDSSGTPNFAAQAAPSTLVVDDISYLRQHANLIEDTIDYAVFIGGLAAHGDKKLTGMPVGITPGAEELFSIKIIAGRNFTQNDLTKKSRVLVLSEAAAEKLAVKVGETMNIGRDQFKVIGLFEVEQSLSISSAQGEMFLIPAPVANEINRSPQVNRIVVHSKTVEDVDKAIAQVEKVLTAKHGTTDFTVMKPSDILKTVDQIINVLKYMVIGITSISLLVGGIGIMNIMLVTVAERTREIGIRKAVGATESAIMLQFLIESVVLTVIGALIGIGLASVTSYLAAKFSPLEPLITTQTILIAVAMGVIAGVIFGLFPAIRAARKNPVAALKYE</sequence>
<comment type="similarity">
    <text evidence="6">Belongs to the ABC-4 integral membrane protein family.</text>
</comment>
<evidence type="ECO:0000259" key="8">
    <source>
        <dbReference type="Pfam" id="PF02687"/>
    </source>
</evidence>
<dbReference type="GO" id="GO:0022857">
    <property type="term" value="F:transmembrane transporter activity"/>
    <property type="evidence" value="ECO:0007669"/>
    <property type="project" value="TreeGrafter"/>
</dbReference>
<evidence type="ECO:0000256" key="4">
    <source>
        <dbReference type="ARBA" id="ARBA00022989"/>
    </source>
</evidence>
<evidence type="ECO:0000256" key="1">
    <source>
        <dbReference type="ARBA" id="ARBA00004651"/>
    </source>
</evidence>
<dbReference type="InterPro" id="IPR025857">
    <property type="entry name" value="MacB_PCD"/>
</dbReference>
<feature type="transmembrane region" description="Helical" evidence="7">
    <location>
        <begin position="365"/>
        <end position="385"/>
    </location>
</feature>
<dbReference type="PANTHER" id="PTHR30572">
    <property type="entry name" value="MEMBRANE COMPONENT OF TRANSPORTER-RELATED"/>
    <property type="match status" value="1"/>
</dbReference>
<keyword evidence="3 7" id="KW-0812">Transmembrane</keyword>
<keyword evidence="4 7" id="KW-1133">Transmembrane helix</keyword>
<evidence type="ECO:0000313" key="10">
    <source>
        <dbReference type="EMBL" id="OGD65098.1"/>
    </source>
</evidence>
<feature type="domain" description="ABC3 transporter permease C-terminal" evidence="8">
    <location>
        <begin position="280"/>
        <end position="392"/>
    </location>
</feature>
<dbReference type="AlphaFoldDB" id="A0A1F5ECF8"/>
<keyword evidence="5 7" id="KW-0472">Membrane</keyword>
<evidence type="ECO:0000259" key="9">
    <source>
        <dbReference type="Pfam" id="PF12704"/>
    </source>
</evidence>
<evidence type="ECO:0000256" key="2">
    <source>
        <dbReference type="ARBA" id="ARBA00022475"/>
    </source>
</evidence>
<comment type="subcellular location">
    <subcellularLocation>
        <location evidence="1">Cell membrane</location>
        <topology evidence="1">Multi-pass membrane protein</topology>
    </subcellularLocation>
</comment>
<dbReference type="PANTHER" id="PTHR30572:SF4">
    <property type="entry name" value="ABC TRANSPORTER PERMEASE YTRF"/>
    <property type="match status" value="1"/>
</dbReference>
<reference evidence="10 11" key="1">
    <citation type="journal article" date="2016" name="Nat. Commun.">
        <title>Thousands of microbial genomes shed light on interconnected biogeochemical processes in an aquifer system.</title>
        <authorList>
            <person name="Anantharaman K."/>
            <person name="Brown C.T."/>
            <person name="Hug L.A."/>
            <person name="Sharon I."/>
            <person name="Castelle C.J."/>
            <person name="Probst A.J."/>
            <person name="Thomas B.C."/>
            <person name="Singh A."/>
            <person name="Wilkins M.J."/>
            <person name="Karaoz U."/>
            <person name="Brodie E.L."/>
            <person name="Williams K.H."/>
            <person name="Hubbard S.S."/>
            <person name="Banfield J.F."/>
        </authorList>
    </citation>
    <scope>NUCLEOTIDE SEQUENCE [LARGE SCALE GENOMIC DNA]</scope>
</reference>
<dbReference type="InterPro" id="IPR003838">
    <property type="entry name" value="ABC3_permease_C"/>
</dbReference>
<evidence type="ECO:0000313" key="11">
    <source>
        <dbReference type="Proteomes" id="UP000177481"/>
    </source>
</evidence>
<feature type="transmembrane region" description="Helical" evidence="7">
    <location>
        <begin position="21"/>
        <end position="42"/>
    </location>
</feature>
<evidence type="ECO:0000256" key="6">
    <source>
        <dbReference type="ARBA" id="ARBA00038076"/>
    </source>
</evidence>